<dbReference type="SUPFAM" id="SSF81296">
    <property type="entry name" value="E set domains"/>
    <property type="match status" value="1"/>
</dbReference>
<dbReference type="Pfam" id="PF02922">
    <property type="entry name" value="CBM_48"/>
    <property type="match status" value="1"/>
</dbReference>
<protein>
    <recommendedName>
        <fullName evidence="1">Glycoside hydrolase family 13 N-terminal domain-containing protein</fullName>
    </recommendedName>
</protein>
<dbReference type="Gene3D" id="2.60.40.10">
    <property type="entry name" value="Immunoglobulins"/>
    <property type="match status" value="2"/>
</dbReference>
<proteinExistence type="predicted"/>
<name>A0A3B1E0U3_9ZZZZ</name>
<dbReference type="InterPro" id="IPR013783">
    <property type="entry name" value="Ig-like_fold"/>
</dbReference>
<dbReference type="GO" id="GO:0004553">
    <property type="term" value="F:hydrolase activity, hydrolyzing O-glycosyl compounds"/>
    <property type="evidence" value="ECO:0007669"/>
    <property type="project" value="InterPro"/>
</dbReference>
<dbReference type="AlphaFoldDB" id="A0A3B1E0U3"/>
<organism evidence="2">
    <name type="scientific">hydrothermal vent metagenome</name>
    <dbReference type="NCBI Taxonomy" id="652676"/>
    <lineage>
        <taxon>unclassified sequences</taxon>
        <taxon>metagenomes</taxon>
        <taxon>ecological metagenomes</taxon>
    </lineage>
</organism>
<evidence type="ECO:0000313" key="2">
    <source>
        <dbReference type="EMBL" id="VAX42584.1"/>
    </source>
</evidence>
<dbReference type="EMBL" id="UOGK01000719">
    <property type="protein sequence ID" value="VAX42584.1"/>
    <property type="molecule type" value="Genomic_DNA"/>
</dbReference>
<reference evidence="2" key="1">
    <citation type="submission" date="2018-06" db="EMBL/GenBank/DDBJ databases">
        <authorList>
            <person name="Zhirakovskaya E."/>
        </authorList>
    </citation>
    <scope>NUCLEOTIDE SEQUENCE</scope>
</reference>
<feature type="domain" description="Glycoside hydrolase family 13 N-terminal" evidence="1">
    <location>
        <begin position="24"/>
        <end position="84"/>
    </location>
</feature>
<sequence>MKRSLIAGMAMATLTSAVLAQPYYVRGDFNGWNNNTDPMVQTDTNRWEYTVTGLTPGEIYEFKATVDDWSSTAPGSNAKYTADANGELQINLFDTETHADGWMPEGKWRLGYADNGSFDWELMGDMNGWGGGSEWFLDDMGEGLHSGTFSIAAGTYQFKFRSQNNWDFSIGDDFGNAAGNNEIILAEDTLVQFDIDMSNGRWRTTIIPAPGSAALLGLAGLVATRRRRG</sequence>
<gene>
    <name evidence="2" type="ORF">MNBD_PLANCTO03-1476</name>
</gene>
<dbReference type="InterPro" id="IPR014756">
    <property type="entry name" value="Ig_E-set"/>
</dbReference>
<evidence type="ECO:0000259" key="1">
    <source>
        <dbReference type="Pfam" id="PF02922"/>
    </source>
</evidence>
<accession>A0A3B1E0U3</accession>
<dbReference type="GO" id="GO:0005975">
    <property type="term" value="P:carbohydrate metabolic process"/>
    <property type="evidence" value="ECO:0007669"/>
    <property type="project" value="InterPro"/>
</dbReference>
<dbReference type="InterPro" id="IPR004193">
    <property type="entry name" value="Glyco_hydro_13_N"/>
</dbReference>